<evidence type="ECO:0000313" key="1">
    <source>
        <dbReference type="EMBL" id="KDR21780.1"/>
    </source>
</evidence>
<name>A0A067RMF3_ZOONE</name>
<reference evidence="1 2" key="1">
    <citation type="journal article" date="2014" name="Nat. Commun.">
        <title>Molecular traces of alternative social organization in a termite genome.</title>
        <authorList>
            <person name="Terrapon N."/>
            <person name="Li C."/>
            <person name="Robertson H.M."/>
            <person name="Ji L."/>
            <person name="Meng X."/>
            <person name="Booth W."/>
            <person name="Chen Z."/>
            <person name="Childers C.P."/>
            <person name="Glastad K.M."/>
            <person name="Gokhale K."/>
            <person name="Gowin J."/>
            <person name="Gronenberg W."/>
            <person name="Hermansen R.A."/>
            <person name="Hu H."/>
            <person name="Hunt B.G."/>
            <person name="Huylmans A.K."/>
            <person name="Khalil S.M."/>
            <person name="Mitchell R.D."/>
            <person name="Munoz-Torres M.C."/>
            <person name="Mustard J.A."/>
            <person name="Pan H."/>
            <person name="Reese J.T."/>
            <person name="Scharf M.E."/>
            <person name="Sun F."/>
            <person name="Vogel H."/>
            <person name="Xiao J."/>
            <person name="Yang W."/>
            <person name="Yang Z."/>
            <person name="Yang Z."/>
            <person name="Zhou J."/>
            <person name="Zhu J."/>
            <person name="Brent C.S."/>
            <person name="Elsik C.G."/>
            <person name="Goodisman M.A."/>
            <person name="Liberles D.A."/>
            <person name="Roe R.M."/>
            <person name="Vargo E.L."/>
            <person name="Vilcinskas A."/>
            <person name="Wang J."/>
            <person name="Bornberg-Bauer E."/>
            <person name="Korb J."/>
            <person name="Zhang G."/>
            <person name="Liebig J."/>
        </authorList>
    </citation>
    <scope>NUCLEOTIDE SEQUENCE [LARGE SCALE GENOMIC DNA]</scope>
    <source>
        <tissue evidence="1">Whole organism</tissue>
    </source>
</reference>
<gene>
    <name evidence="1" type="ORF">L798_03399</name>
</gene>
<dbReference type="Proteomes" id="UP000027135">
    <property type="component" value="Unassembled WGS sequence"/>
</dbReference>
<organism evidence="1 2">
    <name type="scientific">Zootermopsis nevadensis</name>
    <name type="common">Dampwood termite</name>
    <dbReference type="NCBI Taxonomy" id="136037"/>
    <lineage>
        <taxon>Eukaryota</taxon>
        <taxon>Metazoa</taxon>
        <taxon>Ecdysozoa</taxon>
        <taxon>Arthropoda</taxon>
        <taxon>Hexapoda</taxon>
        <taxon>Insecta</taxon>
        <taxon>Pterygota</taxon>
        <taxon>Neoptera</taxon>
        <taxon>Polyneoptera</taxon>
        <taxon>Dictyoptera</taxon>
        <taxon>Blattodea</taxon>
        <taxon>Blattoidea</taxon>
        <taxon>Termitoidae</taxon>
        <taxon>Termopsidae</taxon>
        <taxon>Zootermopsis</taxon>
    </lineage>
</organism>
<protein>
    <submittedName>
        <fullName evidence="1">Uncharacterized protein</fullName>
    </submittedName>
</protein>
<dbReference type="AlphaFoldDB" id="A0A067RMF3"/>
<dbReference type="InParanoid" id="A0A067RMF3"/>
<dbReference type="EMBL" id="KK852540">
    <property type="protein sequence ID" value="KDR21780.1"/>
    <property type="molecule type" value="Genomic_DNA"/>
</dbReference>
<sequence length="49" mass="5309">MNGNGMPTILAYTLFFRDGASTSAVNLNSNSMFEFLRSLHGALSQSLIL</sequence>
<accession>A0A067RMF3</accession>
<proteinExistence type="predicted"/>
<evidence type="ECO:0000313" key="2">
    <source>
        <dbReference type="Proteomes" id="UP000027135"/>
    </source>
</evidence>
<keyword evidence="2" id="KW-1185">Reference proteome</keyword>